<dbReference type="Gene3D" id="3.10.129.10">
    <property type="entry name" value="Hotdog Thioesterase"/>
    <property type="match status" value="2"/>
</dbReference>
<protein>
    <recommendedName>
        <fullName evidence="3">3-hydroxyacyl-[acyl-carrier-protein] dehydratase FabA</fullName>
    </recommendedName>
</protein>
<dbReference type="Proteomes" id="UP001626628">
    <property type="component" value="Chromosome"/>
</dbReference>
<keyword evidence="2" id="KW-1185">Reference proteome</keyword>
<dbReference type="SUPFAM" id="SSF54637">
    <property type="entry name" value="Thioesterase/thiol ester dehydrase-isomerase"/>
    <property type="match status" value="2"/>
</dbReference>
<sequence>MAEKVHRAHHAVLVAQQAAQEMLLAEAEAAATPAGGALPTMSTGEPAVVHELHMAHAADGDLRVAYGPSARFATGRARPRLPRGDLLMLSRSSNGIGEVPDYRVGTVVDTEFDVPADPWFCRLDGSGGVPNVFLLESSLQAAAYTGVVTGLYLEHPDEAFMVRNLEGHAELVRDADPRGRTLRQRTTLLSHASLPGAIIQRYGYAVELDGELFYTGETSHGYFTAAMLAQQQGLDAGRRVPTWLETQGSRIGVRRLSLRTDERLGLGRLTLLDDVDLVPDGGVHGLGYVLCRRPVRSDDPLFDLHFRDDPVMPGSFGVETLHRAVRAFALYTGATHGITAPRFAPAFGTRQHWTYRGQILQHHDEVQAEVHIREVRRAGDRLLLRADGSVWRDGLRIYQVTDIAIEARTGDGKAKR</sequence>
<evidence type="ECO:0008006" key="3">
    <source>
        <dbReference type="Google" id="ProtNLM"/>
    </source>
</evidence>
<reference evidence="1 2" key="1">
    <citation type="submission" date="2024-03" db="EMBL/GenBank/DDBJ databases">
        <title>The complete genome of Streptomyces sirii sp.nov.</title>
        <authorList>
            <person name="Zakalyukina Y.V."/>
            <person name="Belik A.R."/>
            <person name="Biryukov M.V."/>
            <person name="Baturina O.A."/>
            <person name="Kabilov M.R."/>
        </authorList>
    </citation>
    <scope>NUCLEOTIDE SEQUENCE [LARGE SCALE GENOMIC DNA]</scope>
    <source>
        <strain evidence="1 2">BP-8</strain>
    </source>
</reference>
<proteinExistence type="predicted"/>
<organism evidence="1 2">
    <name type="scientific">Streptomyces sirii</name>
    <dbReference type="NCBI Taxonomy" id="3127701"/>
    <lineage>
        <taxon>Bacteria</taxon>
        <taxon>Bacillati</taxon>
        <taxon>Actinomycetota</taxon>
        <taxon>Actinomycetes</taxon>
        <taxon>Kitasatosporales</taxon>
        <taxon>Streptomycetaceae</taxon>
        <taxon>Streptomyces</taxon>
    </lineage>
</organism>
<dbReference type="RefSeq" id="WP_407284981.1">
    <property type="nucleotide sequence ID" value="NZ_CP147982.1"/>
</dbReference>
<evidence type="ECO:0000313" key="1">
    <source>
        <dbReference type="EMBL" id="WXK74751.1"/>
    </source>
</evidence>
<dbReference type="InterPro" id="IPR029069">
    <property type="entry name" value="HotDog_dom_sf"/>
</dbReference>
<dbReference type="InterPro" id="IPR013114">
    <property type="entry name" value="FabA_FabZ"/>
</dbReference>
<dbReference type="Pfam" id="PF07977">
    <property type="entry name" value="FabA"/>
    <property type="match status" value="1"/>
</dbReference>
<evidence type="ECO:0000313" key="2">
    <source>
        <dbReference type="Proteomes" id="UP001626628"/>
    </source>
</evidence>
<accession>A0ABZ2QEW8</accession>
<name>A0ABZ2QEW8_9ACTN</name>
<dbReference type="EMBL" id="CP147982">
    <property type="protein sequence ID" value="WXK74751.1"/>
    <property type="molecule type" value="Genomic_DNA"/>
</dbReference>
<gene>
    <name evidence="1" type="ORF">WAB15_01510</name>
</gene>